<dbReference type="PANTHER" id="PTHR43162">
    <property type="match status" value="1"/>
</dbReference>
<dbReference type="InterPro" id="IPR051604">
    <property type="entry name" value="Ergot_Alk_Oxidoreductase"/>
</dbReference>
<accession>W2S233</accession>
<dbReference type="eggNOG" id="ENOG502SKH5">
    <property type="taxonomic scope" value="Eukaryota"/>
</dbReference>
<reference evidence="2 3" key="1">
    <citation type="submission" date="2013-03" db="EMBL/GenBank/DDBJ databases">
        <title>The Genome Sequence of Phialophora europaea CBS 101466.</title>
        <authorList>
            <consortium name="The Broad Institute Genomics Platform"/>
            <person name="Cuomo C."/>
            <person name="de Hoog S."/>
            <person name="Gorbushina A."/>
            <person name="Walker B."/>
            <person name="Young S.K."/>
            <person name="Zeng Q."/>
            <person name="Gargeya S."/>
            <person name="Fitzgerald M."/>
            <person name="Haas B."/>
            <person name="Abouelleil A."/>
            <person name="Allen A.W."/>
            <person name="Alvarado L."/>
            <person name="Arachchi H.M."/>
            <person name="Berlin A.M."/>
            <person name="Chapman S.B."/>
            <person name="Gainer-Dewar J."/>
            <person name="Goldberg J."/>
            <person name="Griggs A."/>
            <person name="Gujja S."/>
            <person name="Hansen M."/>
            <person name="Howarth C."/>
            <person name="Imamovic A."/>
            <person name="Ireland A."/>
            <person name="Larimer J."/>
            <person name="McCowan C."/>
            <person name="Murphy C."/>
            <person name="Pearson M."/>
            <person name="Poon T.W."/>
            <person name="Priest M."/>
            <person name="Roberts A."/>
            <person name="Saif S."/>
            <person name="Shea T."/>
            <person name="Sisk P."/>
            <person name="Sykes S."/>
            <person name="Wortman J."/>
            <person name="Nusbaum C."/>
            <person name="Birren B."/>
        </authorList>
    </citation>
    <scope>NUCLEOTIDE SEQUENCE [LARGE SCALE GENOMIC DNA]</scope>
    <source>
        <strain evidence="2 3">CBS 101466</strain>
    </source>
</reference>
<keyword evidence="3" id="KW-1185">Reference proteome</keyword>
<dbReference type="EMBL" id="KB822718">
    <property type="protein sequence ID" value="ETN42771.1"/>
    <property type="molecule type" value="Genomic_DNA"/>
</dbReference>
<protein>
    <recommendedName>
        <fullName evidence="1">NmrA-like domain-containing protein</fullName>
    </recommendedName>
</protein>
<dbReference type="InParanoid" id="W2S233"/>
<evidence type="ECO:0000313" key="3">
    <source>
        <dbReference type="Proteomes" id="UP000030752"/>
    </source>
</evidence>
<dbReference type="Gene3D" id="3.40.50.720">
    <property type="entry name" value="NAD(P)-binding Rossmann-like Domain"/>
    <property type="match status" value="1"/>
</dbReference>
<proteinExistence type="predicted"/>
<evidence type="ECO:0000313" key="2">
    <source>
        <dbReference type="EMBL" id="ETN42771.1"/>
    </source>
</evidence>
<organism evidence="2 3">
    <name type="scientific">Cyphellophora europaea (strain CBS 101466)</name>
    <name type="common">Phialophora europaea</name>
    <dbReference type="NCBI Taxonomy" id="1220924"/>
    <lineage>
        <taxon>Eukaryota</taxon>
        <taxon>Fungi</taxon>
        <taxon>Dikarya</taxon>
        <taxon>Ascomycota</taxon>
        <taxon>Pezizomycotina</taxon>
        <taxon>Eurotiomycetes</taxon>
        <taxon>Chaetothyriomycetidae</taxon>
        <taxon>Chaetothyriales</taxon>
        <taxon>Cyphellophoraceae</taxon>
        <taxon>Cyphellophora</taxon>
    </lineage>
</organism>
<dbReference type="GeneID" id="19969268"/>
<dbReference type="InterPro" id="IPR008030">
    <property type="entry name" value="NmrA-like"/>
</dbReference>
<evidence type="ECO:0000259" key="1">
    <source>
        <dbReference type="Pfam" id="PF05368"/>
    </source>
</evidence>
<feature type="domain" description="NmrA-like" evidence="1">
    <location>
        <begin position="6"/>
        <end position="265"/>
    </location>
</feature>
<dbReference type="AlphaFoldDB" id="W2S233"/>
<dbReference type="SUPFAM" id="SSF51735">
    <property type="entry name" value="NAD(P)-binding Rossmann-fold domains"/>
    <property type="match status" value="1"/>
</dbReference>
<dbReference type="InterPro" id="IPR036291">
    <property type="entry name" value="NAD(P)-bd_dom_sf"/>
</dbReference>
<dbReference type="HOGENOM" id="CLU_007383_8_4_1"/>
<dbReference type="OrthoDB" id="4119967at2759"/>
<dbReference type="VEuPathDB" id="FungiDB:HMPREF1541_01929"/>
<dbReference type="PANTHER" id="PTHR43162:SF1">
    <property type="entry name" value="PRESTALK A DIFFERENTIATION PROTEIN A"/>
    <property type="match status" value="1"/>
</dbReference>
<dbReference type="STRING" id="1220924.W2S233"/>
<sequence length="346" mass="37902">MSDQPLILITAATGTQSSSLLRTLSAWSSSTSTSITINATTRTPHSPAAQSLLTHAHTNCNIKLFETDFEDPTTLTGPTKSVTHVFLNATPVLNDVTAESRQLHNVLTALRANAATTLRRLVYTTASSVRDPSDPNSFAPSSLDQHPWMKAYYTSKYGVERAVAQLATDLHCNYTLLRPAGFLTNLFTPWMYPLLATERRIVTALHADYANSWLDPTDIGQFAAEALLTLPDTDPKYQDKYRSQIVPIAQTTRTLGQIVDALNAQLRADSKVPAGVQVELQHLSDEEAAAQGKTNPYLASQGFQNANKGIYALDLKAIEAYGLEMCTVEDFFARNADRVRRAVGLE</sequence>
<dbReference type="Proteomes" id="UP000030752">
    <property type="component" value="Unassembled WGS sequence"/>
</dbReference>
<dbReference type="RefSeq" id="XP_008714507.1">
    <property type="nucleotide sequence ID" value="XM_008716285.1"/>
</dbReference>
<name>W2S233_CYPE1</name>
<gene>
    <name evidence="2" type="ORF">HMPREF1541_01929</name>
</gene>
<dbReference type="Pfam" id="PF05368">
    <property type="entry name" value="NmrA"/>
    <property type="match status" value="1"/>
</dbReference>